<feature type="compositionally biased region" description="Low complexity" evidence="5">
    <location>
        <begin position="32"/>
        <end position="49"/>
    </location>
</feature>
<keyword evidence="4 6" id="KW-0472">Membrane</keyword>
<keyword evidence="2 6" id="KW-0812">Transmembrane</keyword>
<feature type="signal peptide" evidence="7">
    <location>
        <begin position="1"/>
        <end position="22"/>
    </location>
</feature>
<gene>
    <name evidence="8" type="ORF">C2E21_6490</name>
</gene>
<dbReference type="PANTHER" id="PTHR12883:SF0">
    <property type="entry name" value="PAT COMPLEX SUBUNIT CCDC47"/>
    <property type="match status" value="1"/>
</dbReference>
<evidence type="ECO:0000313" key="8">
    <source>
        <dbReference type="EMBL" id="PRW45067.1"/>
    </source>
</evidence>
<evidence type="ECO:0000256" key="1">
    <source>
        <dbReference type="ARBA" id="ARBA00004167"/>
    </source>
</evidence>
<feature type="transmembrane region" description="Helical" evidence="6">
    <location>
        <begin position="68"/>
        <end position="87"/>
    </location>
</feature>
<dbReference type="AlphaFoldDB" id="A0A2P6TL96"/>
<sequence>MGPSKAAALCLAALLLCGGVVAVAAEAAQAGDNPEAGSGEAAAAAEGGSPDPAKQRPPFIVLRHQDSWVLEGAAIAFLLAFLVNMLIGRRRNERLALAWTAELVAPDGVLDRNFALLGPGDTAAGEVLLKDSMHSFKLWASGRRFCQGMLATLQLVRRQDLLAYTVMALRGQKDVLELEVRMNEGALPPLVLALGQTAILRNMALDSDDIKTFCKRVEVTRDRIPNWPDKLAVWAEHSSIFYDVMGPQLLDLVFSKEAFQPLRPYFRYLHITSEAPEGHKQVIRQSFVLPPAGERTVLPRLLTLACLLIDLMGSYRLSPEQQKRATDARAKRDAEARAGEQDEMRKRAEERRLAKLQEEQERLRKLPPEQREKELAKRQKLQQRRRMNRAGKNM</sequence>
<feature type="region of interest" description="Disordered" evidence="5">
    <location>
        <begin position="319"/>
        <end position="394"/>
    </location>
</feature>
<feature type="chain" id="PRO_5015108709" evidence="7">
    <location>
        <begin position="23"/>
        <end position="394"/>
    </location>
</feature>
<dbReference type="OrthoDB" id="10039147at2759"/>
<dbReference type="GO" id="GO:0016020">
    <property type="term" value="C:membrane"/>
    <property type="evidence" value="ECO:0007669"/>
    <property type="project" value="UniProtKB-SubCell"/>
</dbReference>
<keyword evidence="9" id="KW-1185">Reference proteome</keyword>
<feature type="region of interest" description="Disordered" evidence="5">
    <location>
        <begin position="32"/>
        <end position="56"/>
    </location>
</feature>
<evidence type="ECO:0000256" key="3">
    <source>
        <dbReference type="ARBA" id="ARBA00022989"/>
    </source>
</evidence>
<dbReference type="PANTHER" id="PTHR12883">
    <property type="entry name" value="ADIPOCYTE-SPECIFIC PROTEIN 4-RELATED"/>
    <property type="match status" value="1"/>
</dbReference>
<evidence type="ECO:0000256" key="2">
    <source>
        <dbReference type="ARBA" id="ARBA00022692"/>
    </source>
</evidence>
<dbReference type="GO" id="GO:0005509">
    <property type="term" value="F:calcium ion binding"/>
    <property type="evidence" value="ECO:0007669"/>
    <property type="project" value="InterPro"/>
</dbReference>
<evidence type="ECO:0000256" key="5">
    <source>
        <dbReference type="SAM" id="MobiDB-lite"/>
    </source>
</evidence>
<feature type="compositionally biased region" description="Basic and acidic residues" evidence="5">
    <location>
        <begin position="321"/>
        <end position="377"/>
    </location>
</feature>
<dbReference type="STRING" id="3076.A0A2P6TL96"/>
<name>A0A2P6TL96_CHLSO</name>
<evidence type="ECO:0000256" key="7">
    <source>
        <dbReference type="SAM" id="SignalP"/>
    </source>
</evidence>
<feature type="compositionally biased region" description="Basic residues" evidence="5">
    <location>
        <begin position="378"/>
        <end position="394"/>
    </location>
</feature>
<proteinExistence type="predicted"/>
<evidence type="ECO:0000256" key="4">
    <source>
        <dbReference type="ARBA" id="ARBA00023136"/>
    </source>
</evidence>
<dbReference type="GO" id="GO:0032469">
    <property type="term" value="P:endoplasmic reticulum calcium ion homeostasis"/>
    <property type="evidence" value="ECO:0007669"/>
    <property type="project" value="InterPro"/>
</dbReference>
<keyword evidence="3 6" id="KW-1133">Transmembrane helix</keyword>
<dbReference type="Pfam" id="PF07946">
    <property type="entry name" value="CCDC47"/>
    <property type="match status" value="1"/>
</dbReference>
<dbReference type="Proteomes" id="UP000239899">
    <property type="component" value="Unassembled WGS sequence"/>
</dbReference>
<dbReference type="GO" id="GO:0005783">
    <property type="term" value="C:endoplasmic reticulum"/>
    <property type="evidence" value="ECO:0007669"/>
    <property type="project" value="InterPro"/>
</dbReference>
<protein>
    <submittedName>
        <fullName evidence="8">Magnesium-protoporphyrin IX monomethyl ester [oxidative] cyclase chloroplastic</fullName>
    </submittedName>
</protein>
<dbReference type="InterPro" id="IPR012879">
    <property type="entry name" value="CCDC47"/>
</dbReference>
<comment type="subcellular location">
    <subcellularLocation>
        <location evidence="1">Membrane</location>
        <topology evidence="1">Single-pass membrane protein</topology>
    </subcellularLocation>
</comment>
<evidence type="ECO:0000256" key="6">
    <source>
        <dbReference type="SAM" id="Phobius"/>
    </source>
</evidence>
<comment type="caution">
    <text evidence="8">The sequence shown here is derived from an EMBL/GenBank/DDBJ whole genome shotgun (WGS) entry which is preliminary data.</text>
</comment>
<reference evidence="8 9" key="1">
    <citation type="journal article" date="2018" name="Plant J.">
        <title>Genome sequences of Chlorella sorokiniana UTEX 1602 and Micractinium conductrix SAG 241.80: implications to maltose excretion by a green alga.</title>
        <authorList>
            <person name="Arriola M.B."/>
            <person name="Velmurugan N."/>
            <person name="Zhang Y."/>
            <person name="Plunkett M.H."/>
            <person name="Hondzo H."/>
            <person name="Barney B.M."/>
        </authorList>
    </citation>
    <scope>NUCLEOTIDE SEQUENCE [LARGE SCALE GENOMIC DNA]</scope>
    <source>
        <strain evidence="9">UTEX 1602</strain>
    </source>
</reference>
<evidence type="ECO:0000313" key="9">
    <source>
        <dbReference type="Proteomes" id="UP000239899"/>
    </source>
</evidence>
<organism evidence="8 9">
    <name type="scientific">Chlorella sorokiniana</name>
    <name type="common">Freshwater green alga</name>
    <dbReference type="NCBI Taxonomy" id="3076"/>
    <lineage>
        <taxon>Eukaryota</taxon>
        <taxon>Viridiplantae</taxon>
        <taxon>Chlorophyta</taxon>
        <taxon>core chlorophytes</taxon>
        <taxon>Trebouxiophyceae</taxon>
        <taxon>Chlorellales</taxon>
        <taxon>Chlorellaceae</taxon>
        <taxon>Chlorella clade</taxon>
        <taxon>Chlorella</taxon>
    </lineage>
</organism>
<dbReference type="EMBL" id="LHPG02000012">
    <property type="protein sequence ID" value="PRW45067.1"/>
    <property type="molecule type" value="Genomic_DNA"/>
</dbReference>
<accession>A0A2P6TL96</accession>
<keyword evidence="7" id="KW-0732">Signal</keyword>